<dbReference type="Gene3D" id="2.60.260.20">
    <property type="entry name" value="Urease metallochaperone UreE, N-terminal domain"/>
    <property type="match status" value="2"/>
</dbReference>
<organism evidence="2 3">
    <name type="scientific">Glycocaulis alkaliphilus</name>
    <dbReference type="NCBI Taxonomy" id="1434191"/>
    <lineage>
        <taxon>Bacteria</taxon>
        <taxon>Pseudomonadati</taxon>
        <taxon>Pseudomonadota</taxon>
        <taxon>Alphaproteobacteria</taxon>
        <taxon>Maricaulales</taxon>
        <taxon>Maricaulaceae</taxon>
        <taxon>Glycocaulis</taxon>
    </lineage>
</organism>
<dbReference type="AlphaFoldDB" id="A0A3T0EB84"/>
<dbReference type="EMBL" id="CP018911">
    <property type="protein sequence ID" value="AZU04589.1"/>
    <property type="molecule type" value="Genomic_DNA"/>
</dbReference>
<dbReference type="CDD" id="cd06257">
    <property type="entry name" value="DnaJ"/>
    <property type="match status" value="1"/>
</dbReference>
<dbReference type="SMART" id="SM00271">
    <property type="entry name" value="DnaJ"/>
    <property type="match status" value="1"/>
</dbReference>
<dbReference type="Pfam" id="PF00226">
    <property type="entry name" value="DnaJ"/>
    <property type="match status" value="1"/>
</dbReference>
<dbReference type="InterPro" id="IPR002939">
    <property type="entry name" value="DnaJ_C"/>
</dbReference>
<dbReference type="GO" id="GO:0005737">
    <property type="term" value="C:cytoplasm"/>
    <property type="evidence" value="ECO:0007669"/>
    <property type="project" value="TreeGrafter"/>
</dbReference>
<dbReference type="GO" id="GO:0042026">
    <property type="term" value="P:protein refolding"/>
    <property type="evidence" value="ECO:0007669"/>
    <property type="project" value="TreeGrafter"/>
</dbReference>
<evidence type="ECO:0000313" key="3">
    <source>
        <dbReference type="Proteomes" id="UP000286954"/>
    </source>
</evidence>
<dbReference type="InterPro" id="IPR036869">
    <property type="entry name" value="J_dom_sf"/>
</dbReference>
<name>A0A3T0EB84_9PROT</name>
<dbReference type="GO" id="GO:0051082">
    <property type="term" value="F:unfolded protein binding"/>
    <property type="evidence" value="ECO:0007669"/>
    <property type="project" value="InterPro"/>
</dbReference>
<feature type="region of interest" description="Disordered" evidence="1">
    <location>
        <begin position="51"/>
        <end position="98"/>
    </location>
</feature>
<feature type="region of interest" description="Disordered" evidence="1">
    <location>
        <begin position="279"/>
        <end position="300"/>
    </location>
</feature>
<protein>
    <submittedName>
        <fullName evidence="2">Chaperone DnaJ domain-containing protein</fullName>
    </submittedName>
</protein>
<dbReference type="KEGG" id="gak:X907_2066"/>
<dbReference type="SUPFAM" id="SSF46565">
    <property type="entry name" value="Chaperone J-domain"/>
    <property type="match status" value="1"/>
</dbReference>
<keyword evidence="3" id="KW-1185">Reference proteome</keyword>
<dbReference type="InterPro" id="IPR001623">
    <property type="entry name" value="DnaJ_domain"/>
</dbReference>
<feature type="compositionally biased region" description="Basic and acidic residues" evidence="1">
    <location>
        <begin position="56"/>
        <end position="69"/>
    </location>
</feature>
<accession>A0A3T0EB84</accession>
<reference evidence="2 3" key="1">
    <citation type="submission" date="2016-12" db="EMBL/GenBank/DDBJ databases">
        <title>The genome of dimorphic prosthecate Glycocaulis alkaliphilus 6b-8t, isolated from crude oil dictates its adaptability in petroleum environments.</title>
        <authorList>
            <person name="Wu X.-L."/>
            <person name="Geng S."/>
        </authorList>
    </citation>
    <scope>NUCLEOTIDE SEQUENCE [LARGE SCALE GENOMIC DNA]</scope>
    <source>
        <strain evidence="2 3">6B-8</strain>
    </source>
</reference>
<dbReference type="SUPFAM" id="SSF49493">
    <property type="entry name" value="HSP40/DnaJ peptide-binding domain"/>
    <property type="match status" value="2"/>
</dbReference>
<dbReference type="Proteomes" id="UP000286954">
    <property type="component" value="Chromosome"/>
</dbReference>
<dbReference type="PANTHER" id="PTHR43096">
    <property type="entry name" value="DNAJ HOMOLOG 1, MITOCHONDRIAL-RELATED"/>
    <property type="match status" value="1"/>
</dbReference>
<evidence type="ECO:0000313" key="2">
    <source>
        <dbReference type="EMBL" id="AZU04589.1"/>
    </source>
</evidence>
<evidence type="ECO:0000256" key="1">
    <source>
        <dbReference type="SAM" id="MobiDB-lite"/>
    </source>
</evidence>
<dbReference type="PROSITE" id="PS50076">
    <property type="entry name" value="DNAJ_2"/>
    <property type="match status" value="1"/>
</dbReference>
<sequence>MMNPYAILGVSERAPADEIRKAYRKLAKELHPDARPGDKAAEERFKQVTQAFKLLSDPEQRARFDRGEVDGQGQERPQYHYRSRPGAGPGQRGPQGRFEDLGDIFADLFAAQNAGGQRRRSAPEKGADLRSEVRISLPEAVLGTKKRLSLPGGRALDVTIPAGVNDGQVLRLKGQGHGSLSGGPPGALLVEIRIAPHPHFRREGDDIRLDLPISLKEAVLGGQVRAPTLDGDVEVRIPAGASSGAVLRLKGRGAPKSGGQRGDQLIRLMVDLPSGDPELEEFAESWRPPTGYDPRRRLKS</sequence>
<dbReference type="PANTHER" id="PTHR43096:SF52">
    <property type="entry name" value="DNAJ HOMOLOG 1, MITOCHONDRIAL-RELATED"/>
    <property type="match status" value="1"/>
</dbReference>
<dbReference type="CDD" id="cd10747">
    <property type="entry name" value="DnaJ_C"/>
    <property type="match status" value="1"/>
</dbReference>
<dbReference type="InterPro" id="IPR008971">
    <property type="entry name" value="HSP40/DnaJ_pept-bd"/>
</dbReference>
<dbReference type="PRINTS" id="PR00625">
    <property type="entry name" value="JDOMAIN"/>
</dbReference>
<proteinExistence type="predicted"/>
<dbReference type="Gene3D" id="1.10.287.110">
    <property type="entry name" value="DnaJ domain"/>
    <property type="match status" value="1"/>
</dbReference>
<dbReference type="Pfam" id="PF01556">
    <property type="entry name" value="DnaJ_C"/>
    <property type="match status" value="1"/>
</dbReference>
<dbReference type="FunFam" id="2.60.260.20:FF:000013">
    <property type="entry name" value="DnaJ subfamily B member 11"/>
    <property type="match status" value="1"/>
</dbReference>
<gene>
    <name evidence="2" type="ORF">X907_2066</name>
</gene>